<gene>
    <name evidence="2" type="ORF">ACFODZ_06970</name>
</gene>
<protein>
    <submittedName>
        <fullName evidence="2">AMP-binding protein</fullName>
    </submittedName>
</protein>
<name>A0ABV7JEZ7_9GAMM</name>
<dbReference type="InterPro" id="IPR042099">
    <property type="entry name" value="ANL_N_sf"/>
</dbReference>
<accession>A0ABV7JEZ7</accession>
<dbReference type="PANTHER" id="PTHR43201:SF32">
    <property type="entry name" value="2-SUCCINYLBENZOATE--COA LIGASE, CHLOROPLASTIC_PEROXISOMAL"/>
    <property type="match status" value="1"/>
</dbReference>
<dbReference type="PROSITE" id="PS00455">
    <property type="entry name" value="AMP_BINDING"/>
    <property type="match status" value="1"/>
</dbReference>
<dbReference type="Proteomes" id="UP001595533">
    <property type="component" value="Unassembled WGS sequence"/>
</dbReference>
<dbReference type="InterPro" id="IPR020845">
    <property type="entry name" value="AMP-binding_CS"/>
</dbReference>
<feature type="domain" description="AMP-dependent synthetase/ligase" evidence="1">
    <location>
        <begin position="21"/>
        <end position="316"/>
    </location>
</feature>
<evidence type="ECO:0000313" key="2">
    <source>
        <dbReference type="EMBL" id="MFC3193977.1"/>
    </source>
</evidence>
<evidence type="ECO:0000259" key="1">
    <source>
        <dbReference type="Pfam" id="PF00501"/>
    </source>
</evidence>
<keyword evidence="3" id="KW-1185">Reference proteome</keyword>
<proteinExistence type="predicted"/>
<dbReference type="RefSeq" id="WP_077412148.1">
    <property type="nucleotide sequence ID" value="NZ_JBHRTS010000003.1"/>
</dbReference>
<dbReference type="SUPFAM" id="SSF56801">
    <property type="entry name" value="Acetyl-CoA synthetase-like"/>
    <property type="match status" value="1"/>
</dbReference>
<dbReference type="PANTHER" id="PTHR43201">
    <property type="entry name" value="ACYL-COA SYNTHETASE"/>
    <property type="match status" value="1"/>
</dbReference>
<dbReference type="InterPro" id="IPR000873">
    <property type="entry name" value="AMP-dep_synth/lig_dom"/>
</dbReference>
<dbReference type="EMBL" id="JBHRTS010000003">
    <property type="protein sequence ID" value="MFC3193977.1"/>
    <property type="molecule type" value="Genomic_DNA"/>
</dbReference>
<sequence length="476" mass="51944">MPEVMNESFIQALLRVVSDEQSHRLAIDLDNGQTWLEIDRCATELDWVIIPVPAFFSIEQRTHMLELSGIDVVCCDQQMLPWWQAQGFQIVHCDNGQKARVFCLYRTAEHAPVIPEGTHKITFTSGTTGQPKGVCLSQAHLHTVGQSLAQAIDHLGLSRHISLLPYSVLLENMAVSYANQLAGLEVIALPLAEVGMTGSGQLNMTTMLDAICQHRADSMIMMPQMLKQLVMILDQHPRDLSFINFIAVGGAVCSAQLIEQAQSVGLPVFQGYGISECGSVICLDHQASAPGSVGRPLPHCQLEVAADGEILVQGPQHLGYLEAQQDTVTDPQVPFATGDIGHFDESGHLYISGRKKHLIINSFGRNILPDWIEGELLAIGGILQAIIYGEAEPFLTALCVTQMKQHELHQAISVLNQQLPDYAQLKAAVIVPPFTPSNGLLTASGKPVRSQIFNQHQPLLESIYATNTCPAKAHAI</sequence>
<reference evidence="3" key="1">
    <citation type="journal article" date="2019" name="Int. J. Syst. Evol. Microbiol.">
        <title>The Global Catalogue of Microorganisms (GCM) 10K type strain sequencing project: providing services to taxonomists for standard genome sequencing and annotation.</title>
        <authorList>
            <consortium name="The Broad Institute Genomics Platform"/>
            <consortium name="The Broad Institute Genome Sequencing Center for Infectious Disease"/>
            <person name="Wu L."/>
            <person name="Ma J."/>
        </authorList>
    </citation>
    <scope>NUCLEOTIDE SEQUENCE [LARGE SCALE GENOMIC DNA]</scope>
    <source>
        <strain evidence="3">KCTC 42953</strain>
    </source>
</reference>
<dbReference type="Gene3D" id="3.40.50.12780">
    <property type="entry name" value="N-terminal domain of ligase-like"/>
    <property type="match status" value="1"/>
</dbReference>
<evidence type="ECO:0000313" key="3">
    <source>
        <dbReference type="Proteomes" id="UP001595533"/>
    </source>
</evidence>
<dbReference type="Pfam" id="PF00501">
    <property type="entry name" value="AMP-binding"/>
    <property type="match status" value="1"/>
</dbReference>
<organism evidence="2 3">
    <name type="scientific">Marinicella sediminis</name>
    <dbReference type="NCBI Taxonomy" id="1792834"/>
    <lineage>
        <taxon>Bacteria</taxon>
        <taxon>Pseudomonadati</taxon>
        <taxon>Pseudomonadota</taxon>
        <taxon>Gammaproteobacteria</taxon>
        <taxon>Lysobacterales</taxon>
        <taxon>Marinicellaceae</taxon>
        <taxon>Marinicella</taxon>
    </lineage>
</organism>
<comment type="caution">
    <text evidence="2">The sequence shown here is derived from an EMBL/GenBank/DDBJ whole genome shotgun (WGS) entry which is preliminary data.</text>
</comment>